<dbReference type="Pfam" id="PF26133">
    <property type="entry name" value="DUF8039"/>
    <property type="match status" value="1"/>
</dbReference>
<organism evidence="4">
    <name type="scientific">Oryza alta</name>
    <dbReference type="NCBI Taxonomy" id="52545"/>
    <lineage>
        <taxon>Eukaryota</taxon>
        <taxon>Viridiplantae</taxon>
        <taxon>Streptophyta</taxon>
        <taxon>Embryophyta</taxon>
        <taxon>Tracheophyta</taxon>
        <taxon>Spermatophyta</taxon>
        <taxon>Magnoliopsida</taxon>
        <taxon>Liliopsida</taxon>
        <taxon>Poales</taxon>
        <taxon>Poaceae</taxon>
        <taxon>BOP clade</taxon>
        <taxon>Oryzoideae</taxon>
        <taxon>Oryzeae</taxon>
        <taxon>Oryzinae</taxon>
        <taxon>Oryza</taxon>
    </lineage>
</organism>
<dbReference type="InterPro" id="IPR058352">
    <property type="entry name" value="DUF8039"/>
</dbReference>
<evidence type="ECO:0000259" key="2">
    <source>
        <dbReference type="Pfam" id="PF26133"/>
    </source>
</evidence>
<feature type="compositionally biased region" description="Polar residues" evidence="1">
    <location>
        <begin position="1"/>
        <end position="26"/>
    </location>
</feature>
<dbReference type="AlphaFoldDB" id="A0A1V1H117"/>
<feature type="domain" description="DUF8039" evidence="2">
    <location>
        <begin position="415"/>
        <end position="506"/>
    </location>
</feature>
<sequence>MSNNKVPSETSVPTSGTEPTVNQPSPTLIAASGAEPTDNPRSDTHEAAVGNEAASSEESWRTPSDPFEIEVVQMATKRPENDPDYIPIEQAMATRRRSKWKANRITARAQAEADTATSGPDPTDTSASGGGRAKKQRGERSRNQLPKETYYIAALNEDGKPVEPKHVMAKFSSVCRIMARLHEPLNVDEWKDVNPHIKNLMWEQLQKYLVYPPGSEVIGSRFALSTMAHRWRQWKSDMNTNYVQKNKSPFEKYGNIPPVEWDKFVAKMTTPEALARRKKMSELAKKNKYPHRLGSSGYDGHIIEKEKSGEFVARREHDELTAALGTAEYSGRIRGKSTRTSWKVGFQTEMKSYKKRDAYKAKLREEVTEQVTQQVTQQFYRLAAQHPQAFPGLVPQPEQTVQIPSSVGSVETTPYQVDLITGPTPCSLVVPIGRAGKTKEVGSGLAIPGRQFHNIPIPEDYARVQVGRVNADQMSLELDIPTPEGIELLGDAVNQFILWHRRDIILTGQATEDASIQKPITSQARKLIPQMVSTYKPKEMAEYEAIIVFKSFRGQGPPKPSSPEPQTEAQKSVLGHADKIQSWDSTEVPKVYEYGKPFLPYHVMLDLPWPMRLLHDWSQWVDAQRTGASIGYANLMRVCMTAHTMRINLDGSQLKDKTPEERQAYVDMLHKNKRVEVATYLGQAMLTHVNKRVLMVPYHLTDHYILFLVYPRDHLVVVLDPTHYEEQKFMKFLVLLNLGHDYYRRHGGFVKDQKRTKLLCYKQPPAQAYADITCARCSEYVGDIKLSLQI</sequence>
<proteinExistence type="predicted"/>
<dbReference type="InterPro" id="IPR038765">
    <property type="entry name" value="Papain-like_cys_pep_sf"/>
</dbReference>
<gene>
    <name evidence="4" type="primary">OA_BBa0065J20.9</name>
    <name evidence="3" type="synonym">OA_BBa0050L12.29</name>
</gene>
<feature type="region of interest" description="Disordered" evidence="1">
    <location>
        <begin position="1"/>
        <end position="147"/>
    </location>
</feature>
<evidence type="ECO:0000313" key="4">
    <source>
        <dbReference type="EMBL" id="BAX25060.1"/>
    </source>
</evidence>
<accession>A0A1V1H117</accession>
<dbReference type="EMBL" id="AP011470">
    <property type="protein sequence ID" value="BAX25052.1"/>
    <property type="molecule type" value="Genomic_DNA"/>
</dbReference>
<dbReference type="SUPFAM" id="SSF54001">
    <property type="entry name" value="Cysteine proteinases"/>
    <property type="match status" value="1"/>
</dbReference>
<evidence type="ECO:0000256" key="1">
    <source>
        <dbReference type="SAM" id="MobiDB-lite"/>
    </source>
</evidence>
<reference evidence="4" key="1">
    <citation type="submission" date="2009-05" db="EMBL/GenBank/DDBJ databases">
        <title>Oryza sativa Japonica Group genomic DNA, chromosome 6, BAC clone:KMK0024M20, cultivar:Khau Mac Kho.</title>
        <authorList>
            <person name="Matsumoto T."/>
            <person name="Wu J."/>
            <person name="Kanamori H."/>
        </authorList>
    </citation>
    <scope>NUCLEOTIDE SEQUENCE</scope>
    <source>
        <strain evidence="4">IRGC 105143</strain>
    </source>
</reference>
<evidence type="ECO:0000313" key="3">
    <source>
        <dbReference type="EMBL" id="BAX25052.1"/>
    </source>
</evidence>
<feature type="compositionally biased region" description="Polar residues" evidence="1">
    <location>
        <begin position="115"/>
        <end position="127"/>
    </location>
</feature>
<protein>
    <submittedName>
        <fullName evidence="4">Hydroxyproline-rich glycoprotein-like</fullName>
    </submittedName>
</protein>
<dbReference type="EMBL" id="AP011471">
    <property type="protein sequence ID" value="BAX25060.1"/>
    <property type="molecule type" value="Genomic_DNA"/>
</dbReference>
<dbReference type="PANTHER" id="PTHR33018:SF19">
    <property type="entry name" value="OS12G0558775 PROTEIN"/>
    <property type="match status" value="1"/>
</dbReference>
<dbReference type="PANTHER" id="PTHR33018">
    <property type="entry name" value="OS10G0338966 PROTEIN-RELATED"/>
    <property type="match status" value="1"/>
</dbReference>
<name>A0A1V1H117_9ORYZ</name>
<feature type="region of interest" description="Disordered" evidence="1">
    <location>
        <begin position="554"/>
        <end position="574"/>
    </location>
</feature>